<dbReference type="GO" id="GO:0005737">
    <property type="term" value="C:cytoplasm"/>
    <property type="evidence" value="ECO:0000318"/>
    <property type="project" value="GO_Central"/>
</dbReference>
<feature type="domain" description="GH3 C-terminal" evidence="3">
    <location>
        <begin position="435"/>
        <end position="547"/>
    </location>
</feature>
<evidence type="ECO:0000259" key="3">
    <source>
        <dbReference type="Pfam" id="PF23572"/>
    </source>
</evidence>
<evidence type="ECO:0000259" key="2">
    <source>
        <dbReference type="Pfam" id="PF23571"/>
    </source>
</evidence>
<proteinExistence type="inferred from homology"/>
<dbReference type="InterPro" id="IPR055378">
    <property type="entry name" value="GH3_C"/>
</dbReference>
<dbReference type="Pfam" id="PF03321">
    <property type="entry name" value="GH3"/>
    <property type="match status" value="1"/>
</dbReference>
<keyword evidence="5" id="KW-1185">Reference proteome</keyword>
<gene>
    <name evidence="4" type="primary">JAR1L8-1</name>
    <name evidence="4" type="ORF">SELMODRAFT_124989</name>
</gene>
<comment type="similarity">
    <text evidence="1">Belongs to the IAA-amido conjugating enzyme family.</text>
</comment>
<dbReference type="Pfam" id="PF23572">
    <property type="entry name" value="GH3_C"/>
    <property type="match status" value="1"/>
</dbReference>
<dbReference type="eggNOG" id="ENOG502QTQD">
    <property type="taxonomic scope" value="Eukaryota"/>
</dbReference>
<dbReference type="STRING" id="88036.D8SUH3"/>
<dbReference type="Proteomes" id="UP000001514">
    <property type="component" value="Unassembled WGS sequence"/>
</dbReference>
<dbReference type="Gramene" id="EFJ12074">
    <property type="protein sequence ID" value="EFJ12074"/>
    <property type="gene ID" value="SELMODRAFT_124989"/>
</dbReference>
<evidence type="ECO:0000256" key="1">
    <source>
        <dbReference type="ARBA" id="ARBA00008068"/>
    </source>
</evidence>
<accession>D8SUH3</accession>
<dbReference type="AlphaFoldDB" id="D8SUH3"/>
<dbReference type="OrthoDB" id="10004661at2759"/>
<reference evidence="4 5" key="1">
    <citation type="journal article" date="2011" name="Science">
        <title>The Selaginella genome identifies genetic changes associated with the evolution of vascular plants.</title>
        <authorList>
            <person name="Banks J.A."/>
            <person name="Nishiyama T."/>
            <person name="Hasebe M."/>
            <person name="Bowman J.L."/>
            <person name="Gribskov M."/>
            <person name="dePamphilis C."/>
            <person name="Albert V.A."/>
            <person name="Aono N."/>
            <person name="Aoyama T."/>
            <person name="Ambrose B.A."/>
            <person name="Ashton N.W."/>
            <person name="Axtell M.J."/>
            <person name="Barker E."/>
            <person name="Barker M.S."/>
            <person name="Bennetzen J.L."/>
            <person name="Bonawitz N.D."/>
            <person name="Chapple C."/>
            <person name="Cheng C."/>
            <person name="Correa L.G."/>
            <person name="Dacre M."/>
            <person name="DeBarry J."/>
            <person name="Dreyer I."/>
            <person name="Elias M."/>
            <person name="Engstrom E.M."/>
            <person name="Estelle M."/>
            <person name="Feng L."/>
            <person name="Finet C."/>
            <person name="Floyd S.K."/>
            <person name="Frommer W.B."/>
            <person name="Fujita T."/>
            <person name="Gramzow L."/>
            <person name="Gutensohn M."/>
            <person name="Harholt J."/>
            <person name="Hattori M."/>
            <person name="Heyl A."/>
            <person name="Hirai T."/>
            <person name="Hiwatashi Y."/>
            <person name="Ishikawa M."/>
            <person name="Iwata M."/>
            <person name="Karol K.G."/>
            <person name="Koehler B."/>
            <person name="Kolukisaoglu U."/>
            <person name="Kubo M."/>
            <person name="Kurata T."/>
            <person name="Lalonde S."/>
            <person name="Li K."/>
            <person name="Li Y."/>
            <person name="Litt A."/>
            <person name="Lyons E."/>
            <person name="Manning G."/>
            <person name="Maruyama T."/>
            <person name="Michael T.P."/>
            <person name="Mikami K."/>
            <person name="Miyazaki S."/>
            <person name="Morinaga S."/>
            <person name="Murata T."/>
            <person name="Mueller-Roeber B."/>
            <person name="Nelson D.R."/>
            <person name="Obara M."/>
            <person name="Oguri Y."/>
            <person name="Olmstead R.G."/>
            <person name="Onodera N."/>
            <person name="Petersen B.L."/>
            <person name="Pils B."/>
            <person name="Prigge M."/>
            <person name="Rensing S.A."/>
            <person name="Riano-Pachon D.M."/>
            <person name="Roberts A.W."/>
            <person name="Sato Y."/>
            <person name="Scheller H.V."/>
            <person name="Schulz B."/>
            <person name="Schulz C."/>
            <person name="Shakirov E.V."/>
            <person name="Shibagaki N."/>
            <person name="Shinohara N."/>
            <person name="Shippen D.E."/>
            <person name="Soerensen I."/>
            <person name="Sotooka R."/>
            <person name="Sugimoto N."/>
            <person name="Sugita M."/>
            <person name="Sumikawa N."/>
            <person name="Tanurdzic M."/>
            <person name="Theissen G."/>
            <person name="Ulvskov P."/>
            <person name="Wakazuki S."/>
            <person name="Weng J.K."/>
            <person name="Willats W.W."/>
            <person name="Wipf D."/>
            <person name="Wolf P.G."/>
            <person name="Yang L."/>
            <person name="Zimmer A.D."/>
            <person name="Zhu Q."/>
            <person name="Mitros T."/>
            <person name="Hellsten U."/>
            <person name="Loque D."/>
            <person name="Otillar R."/>
            <person name="Salamov A."/>
            <person name="Schmutz J."/>
            <person name="Shapiro H."/>
            <person name="Lindquist E."/>
            <person name="Lucas S."/>
            <person name="Rokhsar D."/>
            <person name="Grigoriev I.V."/>
        </authorList>
    </citation>
    <scope>NUCLEOTIDE SEQUENCE [LARGE SCALE GENOMIC DNA]</scope>
</reference>
<dbReference type="HOGENOM" id="CLU_016249_2_1_1"/>
<evidence type="ECO:0000313" key="5">
    <source>
        <dbReference type="Proteomes" id="UP000001514"/>
    </source>
</evidence>
<sequence length="583" mass="65345">MEDFEAVCKNAVQAQEEALVQILQRNGSCHYLQRFGQPLCLKSFKTQLPIISYDNISPELQQIADHGTSHLLLGCDPILYFSFSSGTSSGKHKILPQTNCGYSLLARAYASSNAYRDEVFPLESTKPIGLHFVYSGEQYKAKSGLLLGAGSTNYYKSEAYNQEAETLATPYEALLAGSDWQQTTYCHLLCGLVQRHKIEFIHATFAYTLSEAFRLLESDWKILCEDISARRVSESKVTDEKLRVPVLKLMERELRGKDSSQVAREISEIFVTSKESRWSGLLPLLWPRAKYVHTVVTGAMEPYIPVLKKYAGDKLAIVGFDYSASEGYLGINMRPATPPEEVVFTLIPYTMFFEFIPVDPEEVPDHQQGETLGFKDLQVGKQYELVVTTFEGLYRYRIGDVVKVTGFHHESPIVAFSYRKNAVLSINAEKVDEQELQKVVMGSAGPLEIANFTSCADFATKERPHYVIYWELKNDGDNSRHEELRDSCNALDRGFNAAYLVGRVDKTLGALELVTVKQGTFEKLMEKAIESGASASQYKTPRCIKSPALLELLDQGAIGRYTSSEDISSLLAEDWKPSVIHGL</sequence>
<dbReference type="PANTHER" id="PTHR31901">
    <property type="entry name" value="GH3 DOMAIN-CONTAINING PROTEIN"/>
    <property type="match status" value="1"/>
</dbReference>
<dbReference type="EMBL" id="GL377642">
    <property type="protein sequence ID" value="EFJ12074.1"/>
    <property type="molecule type" value="Genomic_DNA"/>
</dbReference>
<evidence type="ECO:0000313" key="4">
    <source>
        <dbReference type="EMBL" id="EFJ12074.1"/>
    </source>
</evidence>
<organism evidence="5">
    <name type="scientific">Selaginella moellendorffii</name>
    <name type="common">Spikemoss</name>
    <dbReference type="NCBI Taxonomy" id="88036"/>
    <lineage>
        <taxon>Eukaryota</taxon>
        <taxon>Viridiplantae</taxon>
        <taxon>Streptophyta</taxon>
        <taxon>Embryophyta</taxon>
        <taxon>Tracheophyta</taxon>
        <taxon>Lycopodiopsida</taxon>
        <taxon>Selaginellales</taxon>
        <taxon>Selaginellaceae</taxon>
        <taxon>Selaginella</taxon>
    </lineage>
</organism>
<dbReference type="Pfam" id="PF23571">
    <property type="entry name" value="GH3_M"/>
    <property type="match status" value="1"/>
</dbReference>
<dbReference type="InterPro" id="IPR004993">
    <property type="entry name" value="GH3"/>
</dbReference>
<dbReference type="InterPro" id="IPR055377">
    <property type="entry name" value="GH3_M"/>
</dbReference>
<dbReference type="GO" id="GO:0016881">
    <property type="term" value="F:acid-amino acid ligase activity"/>
    <property type="evidence" value="ECO:0000318"/>
    <property type="project" value="GO_Central"/>
</dbReference>
<dbReference type="KEGG" id="smo:SELMODRAFT_124989"/>
<feature type="domain" description="GH3 middle" evidence="2">
    <location>
        <begin position="344"/>
        <end position="419"/>
    </location>
</feature>
<dbReference type="PANTHER" id="PTHR31901:SF5">
    <property type="entry name" value="JASMONOYL--L-AMINO ACID SYNTHETASE JAR1"/>
    <property type="match status" value="1"/>
</dbReference>
<dbReference type="InParanoid" id="D8SUH3"/>
<protein>
    <submittedName>
        <fullName evidence="4">Uncharacterized protein JAR1L8-1</fullName>
    </submittedName>
</protein>
<dbReference type="GeneID" id="9643162"/>
<name>D8SUH3_SELML</name>
<dbReference type="OMA" id="ILCENAV"/>